<accession>A0AAN6Y431</accession>
<reference evidence="1" key="1">
    <citation type="journal article" date="2023" name="Mol. Phylogenet. Evol.">
        <title>Genome-scale phylogeny and comparative genomics of the fungal order Sordariales.</title>
        <authorList>
            <person name="Hensen N."/>
            <person name="Bonometti L."/>
            <person name="Westerberg I."/>
            <person name="Brannstrom I.O."/>
            <person name="Guillou S."/>
            <person name="Cros-Aarteil S."/>
            <person name="Calhoun S."/>
            <person name="Haridas S."/>
            <person name="Kuo A."/>
            <person name="Mondo S."/>
            <person name="Pangilinan J."/>
            <person name="Riley R."/>
            <person name="LaButti K."/>
            <person name="Andreopoulos B."/>
            <person name="Lipzen A."/>
            <person name="Chen C."/>
            <person name="Yan M."/>
            <person name="Daum C."/>
            <person name="Ng V."/>
            <person name="Clum A."/>
            <person name="Steindorff A."/>
            <person name="Ohm R.A."/>
            <person name="Martin F."/>
            <person name="Silar P."/>
            <person name="Natvig D.O."/>
            <person name="Lalanne C."/>
            <person name="Gautier V."/>
            <person name="Ament-Velasquez S.L."/>
            <person name="Kruys A."/>
            <person name="Hutchinson M.I."/>
            <person name="Powell A.J."/>
            <person name="Barry K."/>
            <person name="Miller A.N."/>
            <person name="Grigoriev I.V."/>
            <person name="Debuchy R."/>
            <person name="Gladieux P."/>
            <person name="Hiltunen Thoren M."/>
            <person name="Johannesson H."/>
        </authorList>
    </citation>
    <scope>NUCLEOTIDE SEQUENCE</scope>
    <source>
        <strain evidence="1">PSN293</strain>
    </source>
</reference>
<evidence type="ECO:0000313" key="1">
    <source>
        <dbReference type="EMBL" id="KAK4212298.1"/>
    </source>
</evidence>
<proteinExistence type="predicted"/>
<dbReference type="EMBL" id="MU858130">
    <property type="protein sequence ID" value="KAK4212298.1"/>
    <property type="molecule type" value="Genomic_DNA"/>
</dbReference>
<sequence>MKTNIIPALMGTVSFFTGISSAFNGQLRLDTVCSEGCNTVLNLRDYDTGSTYTCGVLVPSFCSYEGRCPVICRETSPGGYNFNAQFWQTSDGCDNIDFEGALDSHHEYCCGGAPCDIS</sequence>
<keyword evidence="2" id="KW-1185">Reference proteome</keyword>
<name>A0AAN6Y431_9PEZI</name>
<dbReference type="AlphaFoldDB" id="A0AAN6Y431"/>
<reference evidence="1" key="2">
    <citation type="submission" date="2023-05" db="EMBL/GenBank/DDBJ databases">
        <authorList>
            <consortium name="Lawrence Berkeley National Laboratory"/>
            <person name="Steindorff A."/>
            <person name="Hensen N."/>
            <person name="Bonometti L."/>
            <person name="Westerberg I."/>
            <person name="Brannstrom I.O."/>
            <person name="Guillou S."/>
            <person name="Cros-Aarteil S."/>
            <person name="Calhoun S."/>
            <person name="Haridas S."/>
            <person name="Kuo A."/>
            <person name="Mondo S."/>
            <person name="Pangilinan J."/>
            <person name="Riley R."/>
            <person name="Labutti K."/>
            <person name="Andreopoulos B."/>
            <person name="Lipzen A."/>
            <person name="Chen C."/>
            <person name="Yanf M."/>
            <person name="Daum C."/>
            <person name="Ng V."/>
            <person name="Clum A."/>
            <person name="Ohm R."/>
            <person name="Martin F."/>
            <person name="Silar P."/>
            <person name="Natvig D."/>
            <person name="Lalanne C."/>
            <person name="Gautier V."/>
            <person name="Ament-Velasquez S.L."/>
            <person name="Kruys A."/>
            <person name="Hutchinson M.I."/>
            <person name="Powell A.J."/>
            <person name="Barry K."/>
            <person name="Miller A.N."/>
            <person name="Grigoriev I.V."/>
            <person name="Debuchy R."/>
            <person name="Gladieux P."/>
            <person name="Thoren M.H."/>
            <person name="Johannesson H."/>
        </authorList>
    </citation>
    <scope>NUCLEOTIDE SEQUENCE</scope>
    <source>
        <strain evidence="1">PSN293</strain>
    </source>
</reference>
<evidence type="ECO:0000313" key="2">
    <source>
        <dbReference type="Proteomes" id="UP001301769"/>
    </source>
</evidence>
<organism evidence="1 2">
    <name type="scientific">Rhypophila decipiens</name>
    <dbReference type="NCBI Taxonomy" id="261697"/>
    <lineage>
        <taxon>Eukaryota</taxon>
        <taxon>Fungi</taxon>
        <taxon>Dikarya</taxon>
        <taxon>Ascomycota</taxon>
        <taxon>Pezizomycotina</taxon>
        <taxon>Sordariomycetes</taxon>
        <taxon>Sordariomycetidae</taxon>
        <taxon>Sordariales</taxon>
        <taxon>Naviculisporaceae</taxon>
        <taxon>Rhypophila</taxon>
    </lineage>
</organism>
<protein>
    <submittedName>
        <fullName evidence="1">Uncharacterized protein</fullName>
    </submittedName>
</protein>
<gene>
    <name evidence="1" type="ORF">QBC37DRAFT_425212</name>
</gene>
<comment type="caution">
    <text evidence="1">The sequence shown here is derived from an EMBL/GenBank/DDBJ whole genome shotgun (WGS) entry which is preliminary data.</text>
</comment>
<dbReference type="Proteomes" id="UP001301769">
    <property type="component" value="Unassembled WGS sequence"/>
</dbReference>